<organism evidence="1 2">
    <name type="scientific">Mycobacterium tuberculosis</name>
    <dbReference type="NCBI Taxonomy" id="1773"/>
    <lineage>
        <taxon>Bacteria</taxon>
        <taxon>Bacillati</taxon>
        <taxon>Actinomycetota</taxon>
        <taxon>Actinomycetes</taxon>
        <taxon>Mycobacteriales</taxon>
        <taxon>Mycobacteriaceae</taxon>
        <taxon>Mycobacterium</taxon>
        <taxon>Mycobacterium tuberculosis complex</taxon>
    </lineage>
</organism>
<dbReference type="Proteomes" id="UP000046680">
    <property type="component" value="Unassembled WGS sequence"/>
</dbReference>
<dbReference type="AlphaFoldDB" id="A0A654U8A5"/>
<evidence type="ECO:0000313" key="1">
    <source>
        <dbReference type="EMBL" id="CFS21163.1"/>
    </source>
</evidence>
<accession>A0A654U8A5</accession>
<reference evidence="1 2" key="1">
    <citation type="submission" date="2015-03" db="EMBL/GenBank/DDBJ databases">
        <authorList>
            <consortium name="Pathogen Informatics"/>
        </authorList>
    </citation>
    <scope>NUCLEOTIDE SEQUENCE [LARGE SCALE GENOMIC DNA]</scope>
    <source>
        <strain evidence="1 2">C09601061</strain>
    </source>
</reference>
<dbReference type="EMBL" id="CGCX01003436">
    <property type="protein sequence ID" value="CFS21163.1"/>
    <property type="molecule type" value="Genomic_DNA"/>
</dbReference>
<gene>
    <name evidence="1" type="ORF">ERS007657_04557</name>
</gene>
<protein>
    <submittedName>
        <fullName evidence="1">Transcriptional regulator</fullName>
    </submittedName>
</protein>
<dbReference type="Gene3D" id="1.10.357.10">
    <property type="entry name" value="Tetracycline Repressor, domain 2"/>
    <property type="match status" value="1"/>
</dbReference>
<sequence length="39" mass="4135">MVGAISLEVFGQYGADMLTDPGVVFDAQTRLLVAVLAEH</sequence>
<name>A0A654U8A5_MYCTX</name>
<evidence type="ECO:0000313" key="2">
    <source>
        <dbReference type="Proteomes" id="UP000046680"/>
    </source>
</evidence>
<proteinExistence type="predicted"/>